<sequence>MSTADLVITGAVVHTVDPGRPRASAFAVAGGRIIAVGDHADIAHLVDDATEVRDLGGATVVPGLIDGHAHHLIAGEGDLFQLSFAPTAGFDEVVEAVRAYAAGLGPEEWVIGEMFGSVLLDDFSRESARRAIDEAAGGRPVVLTDDSHHNKFANSAALAAAGITDDTPDPELGRIVRDVETGRPSGLLMEAATIAVTEAIDAFQPRTPERARRASARAIEILHSYGITAFQDAAATVEIMGALRDLDVDGDLHAWVVSSLLSTEFLFANTPFGDELVARREEFRTEHHRPDFVKVALDGVPPTHTAAFLTPYLADHEHGHAHCGTTTMAPEQLRDWLLRTAAQGLGAKIHCTGDASVRVALDAVEAVRDAGYADIRYQIAHGQFIHPDDRPRLASLRVANDMSPFLWFPGVIPDAIAAVRAQPEAHEMQPVRELIDLGVLVAGGSDWPVGASPNPWEGIQGLVTRADPLRRAPGTLWPEQAITLDEALAAFSLNAAEAMGMGDVVGSITVGKSADFVVLDQDPFAVESDRIVDTHADETWFAGRCVWSRADA</sequence>
<dbReference type="OrthoDB" id="3238066at2"/>
<dbReference type="Gene3D" id="2.30.40.10">
    <property type="entry name" value="Urease, subunit C, domain 1"/>
    <property type="match status" value="1"/>
</dbReference>
<dbReference type="Proteomes" id="UP000327039">
    <property type="component" value="Unassembled WGS sequence"/>
</dbReference>
<gene>
    <name evidence="2" type="ORF">F6B42_10865</name>
</gene>
<dbReference type="EMBL" id="VYRZ01000003">
    <property type="protein sequence ID" value="KAA9085004.1"/>
    <property type="molecule type" value="Genomic_DNA"/>
</dbReference>
<evidence type="ECO:0000313" key="3">
    <source>
        <dbReference type="Proteomes" id="UP000327039"/>
    </source>
</evidence>
<dbReference type="InterPro" id="IPR032466">
    <property type="entry name" value="Metal_Hydrolase"/>
</dbReference>
<keyword evidence="3" id="KW-1185">Reference proteome</keyword>
<dbReference type="InterPro" id="IPR011059">
    <property type="entry name" value="Metal-dep_hydrolase_composite"/>
</dbReference>
<evidence type="ECO:0000313" key="2">
    <source>
        <dbReference type="EMBL" id="KAA9085004.1"/>
    </source>
</evidence>
<name>A0A5J5IRJ8_9MICO</name>
<keyword evidence="2" id="KW-0378">Hydrolase</keyword>
<dbReference type="Gene3D" id="3.10.310.70">
    <property type="match status" value="1"/>
</dbReference>
<feature type="domain" description="Amidohydrolase 3" evidence="1">
    <location>
        <begin position="51"/>
        <end position="546"/>
    </location>
</feature>
<dbReference type="PANTHER" id="PTHR22642">
    <property type="entry name" value="IMIDAZOLONEPROPIONASE"/>
    <property type="match status" value="1"/>
</dbReference>
<dbReference type="RefSeq" id="WP_150419713.1">
    <property type="nucleotide sequence ID" value="NZ_VYRZ01000003.1"/>
</dbReference>
<proteinExistence type="predicted"/>
<dbReference type="Pfam" id="PF07969">
    <property type="entry name" value="Amidohydro_3"/>
    <property type="match status" value="1"/>
</dbReference>
<evidence type="ECO:0000259" key="1">
    <source>
        <dbReference type="Pfam" id="PF07969"/>
    </source>
</evidence>
<organism evidence="2 3">
    <name type="scientific">Microbacterium radiodurans</name>
    <dbReference type="NCBI Taxonomy" id="661398"/>
    <lineage>
        <taxon>Bacteria</taxon>
        <taxon>Bacillati</taxon>
        <taxon>Actinomycetota</taxon>
        <taxon>Actinomycetes</taxon>
        <taxon>Micrococcales</taxon>
        <taxon>Microbacteriaceae</taxon>
        <taxon>Microbacterium</taxon>
    </lineage>
</organism>
<dbReference type="SUPFAM" id="SSF51338">
    <property type="entry name" value="Composite domain of metallo-dependent hydrolases"/>
    <property type="match status" value="1"/>
</dbReference>
<dbReference type="AlphaFoldDB" id="A0A5J5IRJ8"/>
<dbReference type="CDD" id="cd01300">
    <property type="entry name" value="YtcJ_like"/>
    <property type="match status" value="1"/>
</dbReference>
<protein>
    <submittedName>
        <fullName evidence="2">Amidohydrolase</fullName>
    </submittedName>
</protein>
<dbReference type="InterPro" id="IPR033932">
    <property type="entry name" value="YtcJ-like"/>
</dbReference>
<dbReference type="InterPro" id="IPR013108">
    <property type="entry name" value="Amidohydro_3"/>
</dbReference>
<accession>A0A5J5IRJ8</accession>
<comment type="caution">
    <text evidence="2">The sequence shown here is derived from an EMBL/GenBank/DDBJ whole genome shotgun (WGS) entry which is preliminary data.</text>
</comment>
<dbReference type="Gene3D" id="3.20.20.140">
    <property type="entry name" value="Metal-dependent hydrolases"/>
    <property type="match status" value="1"/>
</dbReference>
<dbReference type="GO" id="GO:0016810">
    <property type="term" value="F:hydrolase activity, acting on carbon-nitrogen (but not peptide) bonds"/>
    <property type="evidence" value="ECO:0007669"/>
    <property type="project" value="InterPro"/>
</dbReference>
<reference evidence="3" key="1">
    <citation type="submission" date="2019-09" db="EMBL/GenBank/DDBJ databases">
        <title>Mumia zhuanghuii sp. nov. isolated from the intestinal contents of plateau pika (Ochotona curzoniae) in the Qinghai-Tibet plateau of China.</title>
        <authorList>
            <person name="Tian Z."/>
        </authorList>
    </citation>
    <scope>NUCLEOTIDE SEQUENCE [LARGE SCALE GENOMIC DNA]</scope>
    <source>
        <strain evidence="3">DSM 25564</strain>
    </source>
</reference>
<dbReference type="PANTHER" id="PTHR22642:SF2">
    <property type="entry name" value="PROTEIN LONG AFTER FAR-RED 3"/>
    <property type="match status" value="1"/>
</dbReference>
<dbReference type="SUPFAM" id="SSF51556">
    <property type="entry name" value="Metallo-dependent hydrolases"/>
    <property type="match status" value="1"/>
</dbReference>